<accession>A0A382THH6</accession>
<dbReference type="EMBL" id="UINC01136670">
    <property type="protein sequence ID" value="SVD21569.1"/>
    <property type="molecule type" value="Genomic_DNA"/>
</dbReference>
<feature type="non-terminal residue" evidence="1">
    <location>
        <position position="189"/>
    </location>
</feature>
<organism evidence="1">
    <name type="scientific">marine metagenome</name>
    <dbReference type="NCBI Taxonomy" id="408172"/>
    <lineage>
        <taxon>unclassified sequences</taxon>
        <taxon>metagenomes</taxon>
        <taxon>ecological metagenomes</taxon>
    </lineage>
</organism>
<evidence type="ECO:0000313" key="1">
    <source>
        <dbReference type="EMBL" id="SVD21569.1"/>
    </source>
</evidence>
<name>A0A382THH6_9ZZZZ</name>
<proteinExistence type="predicted"/>
<sequence length="189" mass="20732">MLFTKSIVVVSALAIVLTSSPCSSQLSAKGQELREMGWDTPVPSPQISKTFAADVDDQRKTDLDGVIANMVDLFGGGFDAHFFITGTDPSLNQPVLDAAAKILNQTPSLGSYLSMAGTQPGDPRTPARVVFIEAEDEIFEHRLAVLVHEYYHVYQTANFLDEPEKATPYSWFMEGGAKLMETLYIGWIP</sequence>
<gene>
    <name evidence="1" type="ORF">METZ01_LOCUS374423</name>
</gene>
<dbReference type="AlphaFoldDB" id="A0A382THH6"/>
<protein>
    <submittedName>
        <fullName evidence="1">Uncharacterized protein</fullName>
    </submittedName>
</protein>
<reference evidence="1" key="1">
    <citation type="submission" date="2018-05" db="EMBL/GenBank/DDBJ databases">
        <authorList>
            <person name="Lanie J.A."/>
            <person name="Ng W.-L."/>
            <person name="Kazmierczak K.M."/>
            <person name="Andrzejewski T.M."/>
            <person name="Davidsen T.M."/>
            <person name="Wayne K.J."/>
            <person name="Tettelin H."/>
            <person name="Glass J.I."/>
            <person name="Rusch D."/>
            <person name="Podicherti R."/>
            <person name="Tsui H.-C.T."/>
            <person name="Winkler M.E."/>
        </authorList>
    </citation>
    <scope>NUCLEOTIDE SEQUENCE</scope>
</reference>